<comment type="caution">
    <text evidence="4">The sequence shown here is derived from an EMBL/GenBank/DDBJ whole genome shotgun (WGS) entry which is preliminary data.</text>
</comment>
<dbReference type="InterPro" id="IPR036767">
    <property type="entry name" value="ApaG_sf"/>
</dbReference>
<evidence type="ECO:0000256" key="2">
    <source>
        <dbReference type="HAMAP-Rule" id="MF_00791"/>
    </source>
</evidence>
<feature type="domain" description="ApaG" evidence="3">
    <location>
        <begin position="3"/>
        <end position="127"/>
    </location>
</feature>
<dbReference type="RefSeq" id="WP_075188970.1">
    <property type="nucleotide sequence ID" value="NZ_RBIM01000001.1"/>
</dbReference>
<evidence type="ECO:0000313" key="4">
    <source>
        <dbReference type="EMBL" id="RKR03861.1"/>
    </source>
</evidence>
<proteinExistence type="inferred from homology"/>
<evidence type="ECO:0000313" key="5">
    <source>
        <dbReference type="Proteomes" id="UP000273675"/>
    </source>
</evidence>
<dbReference type="AlphaFoldDB" id="A0A495DNN3"/>
<organism evidence="4 5">
    <name type="scientific">Maricaulis maris</name>
    <dbReference type="NCBI Taxonomy" id="74318"/>
    <lineage>
        <taxon>Bacteria</taxon>
        <taxon>Pseudomonadati</taxon>
        <taxon>Pseudomonadota</taxon>
        <taxon>Alphaproteobacteria</taxon>
        <taxon>Maricaulales</taxon>
        <taxon>Maricaulaceae</taxon>
        <taxon>Maricaulis</taxon>
    </lineage>
</organism>
<sequence>MYQHESCGVRISVSPDYLEDESTPDEGRYVWAYTIEIENTGEQPVQLIARKWVITDANGRTEHVQGMGVIGEQPVIEPGERFRYTSGAPLPTPSGFMSGSYEMRRGDGESFAATIPGFSLDRPSDRLWLH</sequence>
<dbReference type="HAMAP" id="MF_00791">
    <property type="entry name" value="ApaG"/>
    <property type="match status" value="1"/>
</dbReference>
<dbReference type="SUPFAM" id="SSF110069">
    <property type="entry name" value="ApaG-like"/>
    <property type="match status" value="1"/>
</dbReference>
<gene>
    <name evidence="2" type="primary">apaG</name>
    <name evidence="4" type="ORF">C7435_0303</name>
</gene>
<dbReference type="NCBIfam" id="NF003967">
    <property type="entry name" value="PRK05461.1"/>
    <property type="match status" value="1"/>
</dbReference>
<dbReference type="Gene3D" id="2.60.40.1470">
    <property type="entry name" value="ApaG domain"/>
    <property type="match status" value="1"/>
</dbReference>
<dbReference type="Pfam" id="PF04379">
    <property type="entry name" value="DUF525"/>
    <property type="match status" value="1"/>
</dbReference>
<dbReference type="InterPro" id="IPR023065">
    <property type="entry name" value="Uncharacterised_ApaG"/>
</dbReference>
<dbReference type="PROSITE" id="PS51087">
    <property type="entry name" value="APAG"/>
    <property type="match status" value="1"/>
</dbReference>
<name>A0A495DNN3_9PROT</name>
<dbReference type="InterPro" id="IPR050718">
    <property type="entry name" value="ApaG-like"/>
</dbReference>
<dbReference type="InterPro" id="IPR007474">
    <property type="entry name" value="ApaG_domain"/>
</dbReference>
<protein>
    <recommendedName>
        <fullName evidence="1 2">Protein ApaG</fullName>
    </recommendedName>
</protein>
<accession>A0A495DNN3</accession>
<dbReference type="EMBL" id="RBIM01000001">
    <property type="protein sequence ID" value="RKR03861.1"/>
    <property type="molecule type" value="Genomic_DNA"/>
</dbReference>
<evidence type="ECO:0000259" key="3">
    <source>
        <dbReference type="PROSITE" id="PS51087"/>
    </source>
</evidence>
<dbReference type="PANTHER" id="PTHR47191">
    <property type="entry name" value="OS05G0170800 PROTEIN"/>
    <property type="match status" value="1"/>
</dbReference>
<reference evidence="4 5" key="1">
    <citation type="submission" date="2018-10" db="EMBL/GenBank/DDBJ databases">
        <title>Genomic Encyclopedia of Type Strains, Phase IV (KMG-IV): sequencing the most valuable type-strain genomes for metagenomic binning, comparative biology and taxonomic classification.</title>
        <authorList>
            <person name="Goeker M."/>
        </authorList>
    </citation>
    <scope>NUCLEOTIDE SEQUENCE [LARGE SCALE GENOMIC DNA]</scope>
    <source>
        <strain evidence="4 5">DSM 4734</strain>
    </source>
</reference>
<dbReference type="OrthoDB" id="9795226at2"/>
<dbReference type="PANTHER" id="PTHR47191:SF2">
    <property type="entry name" value="OS05G0170800 PROTEIN"/>
    <property type="match status" value="1"/>
</dbReference>
<dbReference type="Proteomes" id="UP000273675">
    <property type="component" value="Unassembled WGS sequence"/>
</dbReference>
<evidence type="ECO:0000256" key="1">
    <source>
        <dbReference type="ARBA" id="ARBA00017693"/>
    </source>
</evidence>